<proteinExistence type="predicted"/>
<dbReference type="RefSeq" id="WP_338224285.1">
    <property type="nucleotide sequence ID" value="NZ_BTPD01000006.1"/>
</dbReference>
<evidence type="ECO:0000313" key="1">
    <source>
        <dbReference type="EMBL" id="GMQ29567.1"/>
    </source>
</evidence>
<reference evidence="1 2" key="1">
    <citation type="submission" date="2023-08" db="EMBL/GenBank/DDBJ databases">
        <title>Draft genome sequence of Algoriphagus confluentis.</title>
        <authorList>
            <person name="Takatani N."/>
            <person name="Hosokawa M."/>
            <person name="Sawabe T."/>
        </authorList>
    </citation>
    <scope>NUCLEOTIDE SEQUENCE [LARGE SCALE GENOMIC DNA]</scope>
    <source>
        <strain evidence="1 2">NBRC 111222</strain>
    </source>
</reference>
<dbReference type="InterPro" id="IPR029063">
    <property type="entry name" value="SAM-dependent_MTases_sf"/>
</dbReference>
<comment type="caution">
    <text evidence="1">The sequence shown here is derived from an EMBL/GenBank/DDBJ whole genome shotgun (WGS) entry which is preliminary data.</text>
</comment>
<gene>
    <name evidence="1" type="ORF">Aconfl_22100</name>
</gene>
<protein>
    <recommendedName>
        <fullName evidence="3">Methyltransferase domain-containing protein</fullName>
    </recommendedName>
</protein>
<evidence type="ECO:0000313" key="2">
    <source>
        <dbReference type="Proteomes" id="UP001338309"/>
    </source>
</evidence>
<sequence>MYLHNEIIHNKVSASIILPNVFKLIKPNSILDIGCGIGTWLSVAKDLGVQEVLGVDGENVSPNLLAKYLEKNEFYPYNLSLPLDLGRKFDLCLCLEVAEHLPQEAAEALVGTLVCHSDVILFSAAIPGQGGQNHLNEQWPEYWEKLFNHFNFVFFDIIRPLIWENNSVDFWYKQNLFLVVRKDSYFNFPEAFSSLSKIHPDLLKSKNCQIERLEKRIISLTDGRVSWKIYFEIVKKKFKRFFLR</sequence>
<name>A0ABQ6PNR3_9BACT</name>
<dbReference type="EMBL" id="BTPD01000006">
    <property type="protein sequence ID" value="GMQ29567.1"/>
    <property type="molecule type" value="Genomic_DNA"/>
</dbReference>
<dbReference type="Pfam" id="PF13489">
    <property type="entry name" value="Methyltransf_23"/>
    <property type="match status" value="1"/>
</dbReference>
<dbReference type="Gene3D" id="3.40.50.150">
    <property type="entry name" value="Vaccinia Virus protein VP39"/>
    <property type="match status" value="1"/>
</dbReference>
<dbReference type="SUPFAM" id="SSF53335">
    <property type="entry name" value="S-adenosyl-L-methionine-dependent methyltransferases"/>
    <property type="match status" value="1"/>
</dbReference>
<accession>A0ABQ6PNR3</accession>
<keyword evidence="2" id="KW-1185">Reference proteome</keyword>
<evidence type="ECO:0008006" key="3">
    <source>
        <dbReference type="Google" id="ProtNLM"/>
    </source>
</evidence>
<dbReference type="CDD" id="cd02440">
    <property type="entry name" value="AdoMet_MTases"/>
    <property type="match status" value="1"/>
</dbReference>
<organism evidence="1 2">
    <name type="scientific">Algoriphagus confluentis</name>
    <dbReference type="NCBI Taxonomy" id="1697556"/>
    <lineage>
        <taxon>Bacteria</taxon>
        <taxon>Pseudomonadati</taxon>
        <taxon>Bacteroidota</taxon>
        <taxon>Cytophagia</taxon>
        <taxon>Cytophagales</taxon>
        <taxon>Cyclobacteriaceae</taxon>
        <taxon>Algoriphagus</taxon>
    </lineage>
</organism>
<dbReference type="Proteomes" id="UP001338309">
    <property type="component" value="Unassembled WGS sequence"/>
</dbReference>